<dbReference type="InterPro" id="IPR043128">
    <property type="entry name" value="Rev_trsase/Diguanyl_cyclase"/>
</dbReference>
<gene>
    <name evidence="3" type="ORF">Tci_558992</name>
</gene>
<dbReference type="InterPro" id="IPR043502">
    <property type="entry name" value="DNA/RNA_pol_sf"/>
</dbReference>
<feature type="domain" description="Tf2-1-like SH3-like" evidence="2">
    <location>
        <begin position="223"/>
        <end position="273"/>
    </location>
</feature>
<feature type="compositionally biased region" description="Basic and acidic residues" evidence="1">
    <location>
        <begin position="193"/>
        <end position="204"/>
    </location>
</feature>
<dbReference type="SUPFAM" id="SSF56672">
    <property type="entry name" value="DNA/RNA polymerases"/>
    <property type="match status" value="1"/>
</dbReference>
<dbReference type="EMBL" id="BKCJ010335032">
    <property type="protein sequence ID" value="GEZ87019.1"/>
    <property type="molecule type" value="Genomic_DNA"/>
</dbReference>
<dbReference type="AlphaFoldDB" id="A0A699IUL2"/>
<sequence length="305" mass="35280">DVIVCDEKILRDSIENETLIIRSNESNHANDSRLNTISCIKTQKYMLKGCQDFPEVIPKDLPGISTDPTSGISNQSVLFVKKKDESFQISIDYRELNRLTVKNRYLLPKFNDLFDQLRGSNVYSKIILRSGYHQLRTLEEDIPKTTFRTRFHITTVITLASRLHHLKHFTVDSLFTCVLGRGWRSSTHRSRNSSRDDREDRPDQAKNTSLLCLRFRLGKGSYVLENEGSLNPRYVRPFKVLKKVRGIAYKLQLPQELSKVHNTFHVSILKKCHANEPLAVLLDGLHIDDKLHLVEEPIVIMDREI</sequence>
<organism evidence="3">
    <name type="scientific">Tanacetum cinerariifolium</name>
    <name type="common">Dalmatian daisy</name>
    <name type="synonym">Chrysanthemum cinerariifolium</name>
    <dbReference type="NCBI Taxonomy" id="118510"/>
    <lineage>
        <taxon>Eukaryota</taxon>
        <taxon>Viridiplantae</taxon>
        <taxon>Streptophyta</taxon>
        <taxon>Embryophyta</taxon>
        <taxon>Tracheophyta</taxon>
        <taxon>Spermatophyta</taxon>
        <taxon>Magnoliopsida</taxon>
        <taxon>eudicotyledons</taxon>
        <taxon>Gunneridae</taxon>
        <taxon>Pentapetalae</taxon>
        <taxon>asterids</taxon>
        <taxon>campanulids</taxon>
        <taxon>Asterales</taxon>
        <taxon>Asteraceae</taxon>
        <taxon>Asteroideae</taxon>
        <taxon>Anthemideae</taxon>
        <taxon>Anthemidinae</taxon>
        <taxon>Tanacetum</taxon>
    </lineage>
</organism>
<evidence type="ECO:0000259" key="2">
    <source>
        <dbReference type="Pfam" id="PF24626"/>
    </source>
</evidence>
<dbReference type="InterPro" id="IPR053134">
    <property type="entry name" value="RNA-dir_DNA_polymerase"/>
</dbReference>
<comment type="caution">
    <text evidence="3">The sequence shown here is derived from an EMBL/GenBank/DDBJ whole genome shotgun (WGS) entry which is preliminary data.</text>
</comment>
<feature type="non-terminal residue" evidence="3">
    <location>
        <position position="1"/>
    </location>
</feature>
<feature type="region of interest" description="Disordered" evidence="1">
    <location>
        <begin position="185"/>
        <end position="204"/>
    </location>
</feature>
<evidence type="ECO:0000313" key="3">
    <source>
        <dbReference type="EMBL" id="GEZ87019.1"/>
    </source>
</evidence>
<evidence type="ECO:0000256" key="1">
    <source>
        <dbReference type="SAM" id="MobiDB-lite"/>
    </source>
</evidence>
<name>A0A699IUL2_TANCI</name>
<dbReference type="PANTHER" id="PTHR24559">
    <property type="entry name" value="TRANSPOSON TY3-I GAG-POL POLYPROTEIN"/>
    <property type="match status" value="1"/>
</dbReference>
<dbReference type="Gene3D" id="3.10.10.10">
    <property type="entry name" value="HIV Type 1 Reverse Transcriptase, subunit A, domain 1"/>
    <property type="match status" value="1"/>
</dbReference>
<accession>A0A699IUL2</accession>
<dbReference type="Pfam" id="PF24626">
    <property type="entry name" value="SH3_Tf2-1"/>
    <property type="match status" value="1"/>
</dbReference>
<proteinExistence type="predicted"/>
<dbReference type="PANTHER" id="PTHR24559:SF444">
    <property type="entry name" value="REVERSE TRANSCRIPTASE DOMAIN-CONTAINING PROTEIN"/>
    <property type="match status" value="1"/>
</dbReference>
<protein>
    <recommendedName>
        <fullName evidence="2">Tf2-1-like SH3-like domain-containing protein</fullName>
    </recommendedName>
</protein>
<dbReference type="Gene3D" id="3.30.70.270">
    <property type="match status" value="1"/>
</dbReference>
<reference evidence="3" key="1">
    <citation type="journal article" date="2019" name="Sci. Rep.">
        <title>Draft genome of Tanacetum cinerariifolium, the natural source of mosquito coil.</title>
        <authorList>
            <person name="Yamashiro T."/>
            <person name="Shiraishi A."/>
            <person name="Satake H."/>
            <person name="Nakayama K."/>
        </authorList>
    </citation>
    <scope>NUCLEOTIDE SEQUENCE</scope>
</reference>
<dbReference type="InterPro" id="IPR056924">
    <property type="entry name" value="SH3_Tf2-1"/>
</dbReference>